<organism evidence="5 6">
    <name type="scientific">Stephania yunnanensis</name>
    <dbReference type="NCBI Taxonomy" id="152371"/>
    <lineage>
        <taxon>Eukaryota</taxon>
        <taxon>Viridiplantae</taxon>
        <taxon>Streptophyta</taxon>
        <taxon>Embryophyta</taxon>
        <taxon>Tracheophyta</taxon>
        <taxon>Spermatophyta</taxon>
        <taxon>Magnoliopsida</taxon>
        <taxon>Ranunculales</taxon>
        <taxon>Menispermaceae</taxon>
        <taxon>Menispermoideae</taxon>
        <taxon>Cissampelideae</taxon>
        <taxon>Stephania</taxon>
    </lineage>
</organism>
<dbReference type="SMART" id="SM00360">
    <property type="entry name" value="RRM"/>
    <property type="match status" value="1"/>
</dbReference>
<evidence type="ECO:0000313" key="6">
    <source>
        <dbReference type="Proteomes" id="UP001420932"/>
    </source>
</evidence>
<comment type="caution">
    <text evidence="5">The sequence shown here is derived from an EMBL/GenBank/DDBJ whole genome shotgun (WGS) entry which is preliminary data.</text>
</comment>
<dbReference type="GO" id="GO:0003729">
    <property type="term" value="F:mRNA binding"/>
    <property type="evidence" value="ECO:0007669"/>
    <property type="project" value="TreeGrafter"/>
</dbReference>
<dbReference type="Pfam" id="PF00076">
    <property type="entry name" value="RRM_1"/>
    <property type="match status" value="1"/>
</dbReference>
<dbReference type="SUPFAM" id="SSF54928">
    <property type="entry name" value="RNA-binding domain, RBD"/>
    <property type="match status" value="1"/>
</dbReference>
<accession>A0AAP0EJH7</accession>
<keyword evidence="1" id="KW-0677">Repeat</keyword>
<evidence type="ECO:0000256" key="3">
    <source>
        <dbReference type="PROSITE-ProRule" id="PRU00176"/>
    </source>
</evidence>
<dbReference type="PANTHER" id="PTHR48032">
    <property type="entry name" value="RNA-BINDING PROTEIN MUSASHI HOMOLOG RBP6"/>
    <property type="match status" value="1"/>
</dbReference>
<evidence type="ECO:0000313" key="5">
    <source>
        <dbReference type="EMBL" id="KAK9093320.1"/>
    </source>
</evidence>
<keyword evidence="2 3" id="KW-0694">RNA-binding</keyword>
<evidence type="ECO:0000259" key="4">
    <source>
        <dbReference type="PROSITE" id="PS50102"/>
    </source>
</evidence>
<dbReference type="Proteomes" id="UP001420932">
    <property type="component" value="Unassembled WGS sequence"/>
</dbReference>
<dbReference type="PROSITE" id="PS50102">
    <property type="entry name" value="RRM"/>
    <property type="match status" value="1"/>
</dbReference>
<dbReference type="EMBL" id="JBBNAF010000012">
    <property type="protein sequence ID" value="KAK9093320.1"/>
    <property type="molecule type" value="Genomic_DNA"/>
</dbReference>
<dbReference type="PANTHER" id="PTHR48032:SF16">
    <property type="entry name" value="RNA-BINDING (RRM_RBD_RNP MOTIFS) FAMILY PROTEIN"/>
    <property type="match status" value="1"/>
</dbReference>
<dbReference type="InterPro" id="IPR035979">
    <property type="entry name" value="RBD_domain_sf"/>
</dbReference>
<feature type="domain" description="RRM" evidence="4">
    <location>
        <begin position="197"/>
        <end position="248"/>
    </location>
</feature>
<reference evidence="5 6" key="1">
    <citation type="submission" date="2024-01" db="EMBL/GenBank/DDBJ databases">
        <title>Genome assemblies of Stephania.</title>
        <authorList>
            <person name="Yang L."/>
        </authorList>
    </citation>
    <scope>NUCLEOTIDE SEQUENCE [LARGE SCALE GENOMIC DNA]</scope>
    <source>
        <strain evidence="5">YNDBR</strain>
        <tissue evidence="5">Leaf</tissue>
    </source>
</reference>
<protein>
    <recommendedName>
        <fullName evidence="4">RRM domain-containing protein</fullName>
    </recommendedName>
</protein>
<keyword evidence="6" id="KW-1185">Reference proteome</keyword>
<dbReference type="InterPro" id="IPR012677">
    <property type="entry name" value="Nucleotide-bd_a/b_plait_sf"/>
</dbReference>
<dbReference type="InterPro" id="IPR000504">
    <property type="entry name" value="RRM_dom"/>
</dbReference>
<sequence length="294" mass="32938">MLCGDSPQIVDILVRLSGFNFLVCSFLCDFDGSSKSRVDFDLGKIKPPSSPAGRFTQILSVRIGGSALGPLKVCLQVYEYLHRVMSAFDPELLIQRKYMEMVALEHQYTSYANHEFKWRRLIGPEMPSSALLAVAAKLTEAEAALSPSLSMYIQFREVEVETDLDLFIGPPPPAIVVEAESANEAERFDEFKESDLGKLFIGGISWDTNEDRLKDYFQNFGEVVEAVIMKDWTTGRARGFGFVVFADPAVYSSFKAKTIHPLICSKLGNLSNTRCKDSWRSHHKALEATFLLAR</sequence>
<dbReference type="GO" id="GO:0006417">
    <property type="term" value="P:regulation of translation"/>
    <property type="evidence" value="ECO:0007669"/>
    <property type="project" value="TreeGrafter"/>
</dbReference>
<evidence type="ECO:0000256" key="2">
    <source>
        <dbReference type="ARBA" id="ARBA00022884"/>
    </source>
</evidence>
<dbReference type="Gene3D" id="3.30.70.330">
    <property type="match status" value="1"/>
</dbReference>
<proteinExistence type="predicted"/>
<evidence type="ECO:0000256" key="1">
    <source>
        <dbReference type="ARBA" id="ARBA00022737"/>
    </source>
</evidence>
<dbReference type="AlphaFoldDB" id="A0AAP0EJH7"/>
<gene>
    <name evidence="5" type="ORF">Syun_028231</name>
</gene>
<name>A0AAP0EJH7_9MAGN</name>